<organism evidence="2 3">
    <name type="scientific">Phytophthora nicotianae CJ01A1</name>
    <dbReference type="NCBI Taxonomy" id="1317063"/>
    <lineage>
        <taxon>Eukaryota</taxon>
        <taxon>Sar</taxon>
        <taxon>Stramenopiles</taxon>
        <taxon>Oomycota</taxon>
        <taxon>Peronosporomycetes</taxon>
        <taxon>Peronosporales</taxon>
        <taxon>Peronosporaceae</taxon>
        <taxon>Phytophthora</taxon>
    </lineage>
</organism>
<feature type="compositionally biased region" description="Acidic residues" evidence="1">
    <location>
        <begin position="138"/>
        <end position="162"/>
    </location>
</feature>
<accession>W2WLP1</accession>
<dbReference type="AlphaFoldDB" id="W2WLP1"/>
<proteinExistence type="predicted"/>
<gene>
    <name evidence="2" type="ORF">F441_13404</name>
</gene>
<feature type="region of interest" description="Disordered" evidence="1">
    <location>
        <begin position="138"/>
        <end position="180"/>
    </location>
</feature>
<dbReference type="Proteomes" id="UP000018958">
    <property type="component" value="Unassembled WGS sequence"/>
</dbReference>
<feature type="region of interest" description="Disordered" evidence="1">
    <location>
        <begin position="1"/>
        <end position="37"/>
    </location>
</feature>
<dbReference type="EMBL" id="ANIX01002660">
    <property type="protein sequence ID" value="ETP11053.1"/>
    <property type="molecule type" value="Genomic_DNA"/>
</dbReference>
<comment type="caution">
    <text evidence="2">The sequence shown here is derived from an EMBL/GenBank/DDBJ whole genome shotgun (WGS) entry which is preliminary data.</text>
</comment>
<sequence>MTPTSHHETCPSGLSGKSSRLKDGRISAHQGAGRTTDTAISVPAARERVDYFLVTKGSAYLNGNSSTAVSIKLVGGDSGSEDEVAVDDASADSADDASDYEFGKLHICAVRKGNTDGCALYWDRLVDVDDSLNNVVEGADDADCSSMESGDDTEKDDLDTGEDIGGWREGPYGSKNVNEPEDTETDIADVMHFATRFLNSYHNEDQVLAEAHCDT</sequence>
<evidence type="ECO:0000313" key="2">
    <source>
        <dbReference type="EMBL" id="ETP11053.1"/>
    </source>
</evidence>
<name>W2WLP1_PHYNI</name>
<evidence type="ECO:0000256" key="1">
    <source>
        <dbReference type="SAM" id="MobiDB-lite"/>
    </source>
</evidence>
<protein>
    <submittedName>
        <fullName evidence="2">Uncharacterized protein</fullName>
    </submittedName>
</protein>
<reference evidence="2 3" key="1">
    <citation type="submission" date="2013-11" db="EMBL/GenBank/DDBJ databases">
        <title>The Genome Sequence of Phytophthora parasitica CJ01A1.</title>
        <authorList>
            <consortium name="The Broad Institute Genomics Platform"/>
            <person name="Russ C."/>
            <person name="Tyler B."/>
            <person name="Panabieres F."/>
            <person name="Shan W."/>
            <person name="Tripathy S."/>
            <person name="Grunwald N."/>
            <person name="Machado M."/>
            <person name="Johnson C.S."/>
            <person name="Walker B."/>
            <person name="Young S.K."/>
            <person name="Zeng Q."/>
            <person name="Gargeya S."/>
            <person name="Fitzgerald M."/>
            <person name="Haas B."/>
            <person name="Abouelleil A."/>
            <person name="Allen A.W."/>
            <person name="Alvarado L."/>
            <person name="Arachchi H.M."/>
            <person name="Berlin A.M."/>
            <person name="Chapman S.B."/>
            <person name="Gainer-Dewar J."/>
            <person name="Goldberg J."/>
            <person name="Griggs A."/>
            <person name="Gujja S."/>
            <person name="Hansen M."/>
            <person name="Howarth C."/>
            <person name="Imamovic A."/>
            <person name="Ireland A."/>
            <person name="Larimer J."/>
            <person name="McCowan C."/>
            <person name="Murphy C."/>
            <person name="Pearson M."/>
            <person name="Poon T.W."/>
            <person name="Priest M."/>
            <person name="Roberts A."/>
            <person name="Saif S."/>
            <person name="Shea T."/>
            <person name="Sisk P."/>
            <person name="Sykes S."/>
            <person name="Wortman J."/>
            <person name="Nusbaum C."/>
            <person name="Birren B."/>
        </authorList>
    </citation>
    <scope>NUCLEOTIDE SEQUENCE [LARGE SCALE GENOMIC DNA]</scope>
    <source>
        <strain evidence="2 3">CJ01A1</strain>
    </source>
</reference>
<evidence type="ECO:0000313" key="3">
    <source>
        <dbReference type="Proteomes" id="UP000018958"/>
    </source>
</evidence>